<gene>
    <name evidence="1" type="ORF">XCR1_2500029</name>
</gene>
<dbReference type="Proteomes" id="UP000019197">
    <property type="component" value="Unassembled WGS sequence"/>
</dbReference>
<dbReference type="AlphaFoldDB" id="W1J530"/>
<evidence type="ECO:0000313" key="1">
    <source>
        <dbReference type="EMBL" id="CDL85867.1"/>
    </source>
</evidence>
<dbReference type="Pfam" id="PF12889">
    <property type="entry name" value="DUF3829"/>
    <property type="match status" value="1"/>
</dbReference>
<organism evidence="1 2">
    <name type="scientific">Xenorhabdus cabanillasii JM26</name>
    <dbReference type="NCBI Taxonomy" id="1427517"/>
    <lineage>
        <taxon>Bacteria</taxon>
        <taxon>Pseudomonadati</taxon>
        <taxon>Pseudomonadota</taxon>
        <taxon>Gammaproteobacteria</taxon>
        <taxon>Enterobacterales</taxon>
        <taxon>Morganellaceae</taxon>
        <taxon>Xenorhabdus</taxon>
    </lineage>
</organism>
<accession>W1J530</accession>
<reference evidence="1 2" key="1">
    <citation type="submission" date="2013-11" db="EMBL/GenBank/DDBJ databases">
        <title>Draft genome sequence and annotation of the entomopathogenic bacterium, Xenorhabdus cabanillasi strain JM26.</title>
        <authorList>
            <person name="Gualtieri M."/>
            <person name="Ogier J.C."/>
            <person name="Pages S."/>
            <person name="Givaudan A."/>
            <person name="Gaudriault S."/>
        </authorList>
    </citation>
    <scope>NUCLEOTIDE SEQUENCE [LARGE SCALE GENOMIC DNA]</scope>
    <source>
        <strain evidence="1 2">JM26</strain>
    </source>
</reference>
<name>W1J530_9GAMM</name>
<protein>
    <recommendedName>
        <fullName evidence="3">Lipoprotein</fullName>
    </recommendedName>
</protein>
<evidence type="ECO:0008006" key="3">
    <source>
        <dbReference type="Google" id="ProtNLM"/>
    </source>
</evidence>
<evidence type="ECO:0000313" key="2">
    <source>
        <dbReference type="Proteomes" id="UP000019197"/>
    </source>
</evidence>
<dbReference type="RefSeq" id="WP_051502343.1">
    <property type="nucleotide sequence ID" value="NZ_CAWLVK010000169.1"/>
</dbReference>
<dbReference type="EMBL" id="CBXE010000169">
    <property type="protein sequence ID" value="CDL85867.1"/>
    <property type="molecule type" value="Genomic_DNA"/>
</dbReference>
<sequence length="359" mass="41042">MDFNNNFAKWKKGVIALCVTLALSACDNKKEELTQSVTSKSSTETAQNNSVAEKVEQLTKEIKEESVQDPEQVISEKMNAYIDCYNSLDKYIERSIERYASWIKDLEKGPTRNESVVYGLYSVSQDSVISCQEKIKNVAVMTPALKPIDHIAVNYIESSAKLVPEINALNRYYDQGDYKDGNFARGKEKHLQLIAAYQVFEPVSEEFSQSIEKINNERQITALQQIEKENGRTLEYYSLAILIDAKKINQMIEEDAFDTAQAFALVTELQNKTENALPLVAERKNARDLSYMGYDSLLDQADSYAKVAKERIRRVRDKVPYSDFEKRNLGTSSEWMVEGSVGKLIKEYNGYIERFNRLD</sequence>
<dbReference type="InterPro" id="IPR024291">
    <property type="entry name" value="DUF3829"/>
</dbReference>
<comment type="caution">
    <text evidence="1">The sequence shown here is derived from an EMBL/GenBank/DDBJ whole genome shotgun (WGS) entry which is preliminary data.</text>
</comment>
<proteinExistence type="predicted"/>